<dbReference type="GO" id="GO:0015937">
    <property type="term" value="P:coenzyme A biosynthetic process"/>
    <property type="evidence" value="ECO:0007669"/>
    <property type="project" value="UniProtKB-UniRule"/>
</dbReference>
<dbReference type="EMBL" id="FNSH01000001">
    <property type="protein sequence ID" value="SEB98892.1"/>
    <property type="molecule type" value="Genomic_DNA"/>
</dbReference>
<comment type="pathway">
    <text evidence="3">Cofactor biosynthesis; coenzyme A biosynthesis; CoA from (R)-pantothenate: step 5/5.</text>
</comment>
<dbReference type="RefSeq" id="WP_002563943.1">
    <property type="nucleotide sequence ID" value="NZ_CALJSN010000008.1"/>
</dbReference>
<comment type="caution">
    <text evidence="4">The sequence shown here is derived from an EMBL/GenBank/DDBJ whole genome shotgun (WGS) entry which is preliminary data.</text>
</comment>
<accession>A0AB38A7Y4</accession>
<comment type="subcellular location">
    <subcellularLocation>
        <location evidence="3">Cytoplasm</location>
    </subcellularLocation>
</comment>
<dbReference type="HAMAP" id="MF_00376">
    <property type="entry name" value="Dephospho_CoA_kinase"/>
    <property type="match status" value="1"/>
</dbReference>
<dbReference type="GO" id="GO:0005524">
    <property type="term" value="F:ATP binding"/>
    <property type="evidence" value="ECO:0007669"/>
    <property type="project" value="UniProtKB-UniRule"/>
</dbReference>
<evidence type="ECO:0000313" key="5">
    <source>
        <dbReference type="Proteomes" id="UP000183687"/>
    </source>
</evidence>
<comment type="function">
    <text evidence="3">Catalyzes the phosphorylation of the 3'-hydroxyl group of dephosphocoenzyme A to form coenzyme A.</text>
</comment>
<evidence type="ECO:0000256" key="2">
    <source>
        <dbReference type="ARBA" id="ARBA00022840"/>
    </source>
</evidence>
<comment type="similarity">
    <text evidence="3">Belongs to the CoaE family.</text>
</comment>
<dbReference type="Proteomes" id="UP000183687">
    <property type="component" value="Unassembled WGS sequence"/>
</dbReference>
<gene>
    <name evidence="3" type="primary">coaE</name>
    <name evidence="4" type="ORF">SAMN04489746_1393</name>
</gene>
<dbReference type="PANTHER" id="PTHR10695:SF46">
    <property type="entry name" value="BIFUNCTIONAL COENZYME A SYNTHASE-RELATED"/>
    <property type="match status" value="1"/>
</dbReference>
<keyword evidence="2 3" id="KW-0067">ATP-binding</keyword>
<dbReference type="InterPro" id="IPR027417">
    <property type="entry name" value="P-loop_NTPase"/>
</dbReference>
<comment type="catalytic activity">
    <reaction evidence="3">
        <text>3'-dephospho-CoA + ATP = ADP + CoA + H(+)</text>
        <dbReference type="Rhea" id="RHEA:18245"/>
        <dbReference type="ChEBI" id="CHEBI:15378"/>
        <dbReference type="ChEBI" id="CHEBI:30616"/>
        <dbReference type="ChEBI" id="CHEBI:57287"/>
        <dbReference type="ChEBI" id="CHEBI:57328"/>
        <dbReference type="ChEBI" id="CHEBI:456216"/>
        <dbReference type="EC" id="2.7.1.24"/>
    </reaction>
</comment>
<organism evidence="4 5">
    <name type="scientific">Atopobium minutum</name>
    <dbReference type="NCBI Taxonomy" id="1381"/>
    <lineage>
        <taxon>Bacteria</taxon>
        <taxon>Bacillati</taxon>
        <taxon>Actinomycetota</taxon>
        <taxon>Coriobacteriia</taxon>
        <taxon>Coriobacteriales</taxon>
        <taxon>Atopobiaceae</taxon>
        <taxon>Atopobium</taxon>
    </lineage>
</organism>
<dbReference type="PANTHER" id="PTHR10695">
    <property type="entry name" value="DEPHOSPHO-COA KINASE-RELATED"/>
    <property type="match status" value="1"/>
</dbReference>
<dbReference type="EC" id="2.7.1.24" evidence="3"/>
<dbReference type="SUPFAM" id="SSF52540">
    <property type="entry name" value="P-loop containing nucleoside triphosphate hydrolases"/>
    <property type="match status" value="1"/>
</dbReference>
<dbReference type="CDD" id="cd02022">
    <property type="entry name" value="DPCK"/>
    <property type="match status" value="1"/>
</dbReference>
<keyword evidence="3" id="KW-0173">Coenzyme A biosynthesis</keyword>
<evidence type="ECO:0000313" key="4">
    <source>
        <dbReference type="EMBL" id="SEB98892.1"/>
    </source>
</evidence>
<dbReference type="GO" id="GO:0005737">
    <property type="term" value="C:cytoplasm"/>
    <property type="evidence" value="ECO:0007669"/>
    <property type="project" value="UniProtKB-SubCell"/>
</dbReference>
<protein>
    <recommendedName>
        <fullName evidence="3">Dephospho-CoA kinase</fullName>
        <ecNumber evidence="3">2.7.1.24</ecNumber>
    </recommendedName>
    <alternativeName>
        <fullName evidence="3">Dephosphocoenzyme A kinase</fullName>
    </alternativeName>
</protein>
<dbReference type="Gene3D" id="3.40.50.300">
    <property type="entry name" value="P-loop containing nucleotide triphosphate hydrolases"/>
    <property type="match status" value="1"/>
</dbReference>
<keyword evidence="1 3" id="KW-0547">Nucleotide-binding</keyword>
<evidence type="ECO:0000256" key="1">
    <source>
        <dbReference type="ARBA" id="ARBA00022741"/>
    </source>
</evidence>
<dbReference type="GO" id="GO:0004140">
    <property type="term" value="F:dephospho-CoA kinase activity"/>
    <property type="evidence" value="ECO:0007669"/>
    <property type="project" value="UniProtKB-UniRule"/>
</dbReference>
<dbReference type="AlphaFoldDB" id="A0AB38A7Y4"/>
<reference evidence="4 5" key="1">
    <citation type="submission" date="2016-10" db="EMBL/GenBank/DDBJ databases">
        <authorList>
            <person name="Varghese N."/>
            <person name="Submissions S."/>
        </authorList>
    </citation>
    <scope>NUCLEOTIDE SEQUENCE [LARGE SCALE GENOMIC DNA]</scope>
    <source>
        <strain evidence="4 5">DSM 20586</strain>
    </source>
</reference>
<dbReference type="PROSITE" id="PS51219">
    <property type="entry name" value="DPCK"/>
    <property type="match status" value="1"/>
</dbReference>
<keyword evidence="3" id="KW-0808">Transferase</keyword>
<feature type="binding site" evidence="3">
    <location>
        <begin position="15"/>
        <end position="20"/>
    </location>
    <ligand>
        <name>ATP</name>
        <dbReference type="ChEBI" id="CHEBI:30616"/>
    </ligand>
</feature>
<dbReference type="InterPro" id="IPR001977">
    <property type="entry name" value="Depp_CoAkinase"/>
</dbReference>
<evidence type="ECO:0000256" key="3">
    <source>
        <dbReference type="HAMAP-Rule" id="MF_00376"/>
    </source>
</evidence>
<dbReference type="Pfam" id="PF01121">
    <property type="entry name" value="CoaE"/>
    <property type="match status" value="2"/>
</dbReference>
<keyword evidence="3" id="KW-0963">Cytoplasm</keyword>
<keyword evidence="3 4" id="KW-0418">Kinase</keyword>
<sequence>MYEPLYIVVLTGGIASGKSRVSRQLASLGAQVIDLDELSRYVLDTDEQLKQVLAQTFGTDVLDKKSGRVDRALLAQRAFKSAASTALLEKLELPAIKHELLLRLAAAQKRAVAGNAQSHTVGVNAVSAPKAERICVIEVPLPDRVPEWLDLADEVVLIDAPIELRCKRAGERGMTEADFWARASKQASDQWLRAHADTIVDNSLDEDALAGAIALWWKERVHGVS</sequence>
<name>A0AB38A7Y4_9ACTN</name>
<proteinExistence type="inferred from homology"/>